<dbReference type="KEGG" id="vg:18937724"/>
<organism evidence="19 21">
    <name type="scientific">Raccoon polyomavirus</name>
    <dbReference type="NCBI Taxonomy" id="1219896"/>
    <lineage>
        <taxon>Viruses</taxon>
        <taxon>Monodnaviria</taxon>
        <taxon>Shotokuvirae</taxon>
        <taxon>Cossaviricota</taxon>
        <taxon>Papovaviricetes</taxon>
        <taxon>Sepolyvirales</taxon>
        <taxon>Polyomaviridae</taxon>
        <taxon>Alphapolyomavirus</taxon>
        <taxon>Alphapolyomavirus procyonis</taxon>
    </lineage>
</organism>
<evidence type="ECO:0000256" key="1">
    <source>
        <dbReference type="ARBA" id="ARBA00004147"/>
    </source>
</evidence>
<dbReference type="GO" id="GO:0005198">
    <property type="term" value="F:structural molecule activity"/>
    <property type="evidence" value="ECO:0007669"/>
    <property type="project" value="InterPro"/>
</dbReference>
<dbReference type="OrthoDB" id="6378at10239"/>
<evidence type="ECO:0000256" key="14">
    <source>
        <dbReference type="ARBA" id="ARBA00023136"/>
    </source>
</evidence>
<accession>J7FY86</accession>
<reference evidence="21" key="1">
    <citation type="submission" date="2011-11" db="EMBL/GenBank/DDBJ databases">
        <title>A Novel Polyomavirus Associated with Glioblastoma multiforme in Free-ranging Raccoons.</title>
        <authorList>
            <person name="Pesavento P.A."/>
            <person name="Delwart E."/>
            <person name="Li L."/>
            <person name="Dela Cruz F.N."/>
        </authorList>
    </citation>
    <scope>NUCLEOTIDE SEQUENCE [LARGE SCALE GENOMIC DNA]</scope>
</reference>
<keyword evidence="8" id="KW-1048">Host nucleus</keyword>
<dbReference type="GO" id="GO:0003677">
    <property type="term" value="F:DNA binding"/>
    <property type="evidence" value="ECO:0007669"/>
    <property type="project" value="UniProtKB-KW"/>
</dbReference>
<dbReference type="GO" id="GO:0075732">
    <property type="term" value="P:viral penetration into host nucleus"/>
    <property type="evidence" value="ECO:0007669"/>
    <property type="project" value="UniProtKB-KW"/>
</dbReference>
<keyword evidence="9" id="KW-0519">Myristate</keyword>
<keyword evidence="11" id="KW-1043">Host membrane</keyword>
<reference evidence="20" key="3">
    <citation type="journal article" date="2016" name="Virology">
        <title>Exposure to raccoon polyomavirus (RacPyV) in free-ranging North American raccoons (Procyon lotor).</title>
        <authorList>
            <person name="Church M.E."/>
            <person name="Dela Cruz F.N.Jr."/>
            <person name="Estrada M."/>
            <person name="Leutenegger C.M."/>
            <person name="Pesavento P.A."/>
            <person name="Woolard K.D."/>
        </authorList>
    </citation>
    <scope>NUCLEOTIDE SEQUENCE</scope>
    <source>
        <strain evidence="20">Rac17</strain>
    </source>
</reference>
<evidence type="ECO:0000256" key="13">
    <source>
        <dbReference type="ARBA" id="ARBA00023125"/>
    </source>
</evidence>
<reference evidence="19" key="2">
    <citation type="journal article" date="2013" name="Emerg. Infect. Dis.">
        <title>Novel polyomavirus associated with brain tumors in free-ranging raccoons, western United States.</title>
        <authorList>
            <person name="Dela Cruz F.N.Jr."/>
            <person name="Giannitti F."/>
            <person name="Li L."/>
            <person name="Woods L.W."/>
            <person name="Del Valle L."/>
            <person name="Delwart E."/>
            <person name="Pesavento P.A."/>
        </authorList>
    </citation>
    <scope>NUCLEOTIDE SEQUENCE</scope>
    <source>
        <strain evidence="19">R45</strain>
    </source>
</reference>
<evidence type="ECO:0000313" key="19">
    <source>
        <dbReference type="EMBL" id="AFP58021.1"/>
    </source>
</evidence>
<evidence type="ECO:0000256" key="10">
    <source>
        <dbReference type="ARBA" id="ARBA00022844"/>
    </source>
</evidence>
<protein>
    <recommendedName>
        <fullName evidence="5">Minor capsid protein VP2</fullName>
    </recommendedName>
    <alternativeName>
        <fullName evidence="18">Minor structural protein VP2</fullName>
    </alternativeName>
</protein>
<dbReference type="GO" id="GO:0019028">
    <property type="term" value="C:viral capsid"/>
    <property type="evidence" value="ECO:0007669"/>
    <property type="project" value="UniProtKB-KW"/>
</dbReference>
<dbReference type="Pfam" id="PF00761">
    <property type="entry name" value="Polyoma_coat2"/>
    <property type="match status" value="2"/>
</dbReference>
<keyword evidence="15" id="KW-1038">Host endoplasmic reticulum</keyword>
<keyword evidence="13" id="KW-0238">DNA-binding</keyword>
<keyword evidence="16" id="KW-0449">Lipoprotein</keyword>
<dbReference type="GO" id="GO:0043657">
    <property type="term" value="C:host cell"/>
    <property type="evidence" value="ECO:0007669"/>
    <property type="project" value="GOC"/>
</dbReference>
<dbReference type="GO" id="GO:0042025">
    <property type="term" value="C:host cell nucleus"/>
    <property type="evidence" value="ECO:0007669"/>
    <property type="project" value="UniProtKB-SubCell"/>
</dbReference>
<evidence type="ECO:0000256" key="4">
    <source>
        <dbReference type="ARBA" id="ARBA00006444"/>
    </source>
</evidence>
<dbReference type="InterPro" id="IPR001070">
    <property type="entry name" value="Polyoma_coat_VP2"/>
</dbReference>
<evidence type="ECO:0000256" key="18">
    <source>
        <dbReference type="ARBA" id="ARBA00031865"/>
    </source>
</evidence>
<evidence type="ECO:0000256" key="15">
    <source>
        <dbReference type="ARBA" id="ARBA00023184"/>
    </source>
</evidence>
<dbReference type="Proteomes" id="UP000143187">
    <property type="component" value="Segment"/>
</dbReference>
<comment type="subcellular location">
    <subcellularLocation>
        <location evidence="3">Host endoplasmic reticulum membrane</location>
    </subcellularLocation>
    <subcellularLocation>
        <location evidence="1">Host nucleus</location>
    </subcellularLocation>
    <subcellularLocation>
        <location evidence="2">Virion</location>
    </subcellularLocation>
</comment>
<evidence type="ECO:0000256" key="7">
    <source>
        <dbReference type="ARBA" id="ARBA00022561"/>
    </source>
</evidence>
<evidence type="ECO:0000256" key="8">
    <source>
        <dbReference type="ARBA" id="ARBA00022562"/>
    </source>
</evidence>
<proteinExistence type="inferred from homology"/>
<dbReference type="RefSeq" id="YP_009021047.1">
    <property type="nucleotide sequence ID" value="NC_023845.1"/>
</dbReference>
<name>J7FY86_9POLY</name>
<keyword evidence="6" id="KW-1163">Viral penetration into host nucleus</keyword>
<keyword evidence="17" id="KW-1160">Virus entry into host cell</keyword>
<evidence type="ECO:0000256" key="5">
    <source>
        <dbReference type="ARBA" id="ARBA00022269"/>
    </source>
</evidence>
<sequence length="241" mass="25826">MGGFLSLFLSLGEIVAELSATTGIAVESILTGEALAAIEAEVGSLMTVEGLSGIEALSQLGFTAEQFSNFSLVSSLVNQAAGYGVFAQTLSGISALVGAGIKLALDEQSTVNHNLYSLSAAKREEERLVNNGIQKLSWSFGLDPLNWDQSLLHAVGKSVWEGLQKHPGVNHVYSNLEALLRQARWVVKRESTSALPHQIGEVIHFFESHVHSNGVPDWLLPLILGLKGDPTPAWHHLEDGP</sequence>
<evidence type="ECO:0000256" key="12">
    <source>
        <dbReference type="ARBA" id="ARBA00022921"/>
    </source>
</evidence>
<dbReference type="GeneID" id="18937724"/>
<evidence type="ECO:0000313" key="21">
    <source>
        <dbReference type="Proteomes" id="UP000143187"/>
    </source>
</evidence>
<evidence type="ECO:0000256" key="6">
    <source>
        <dbReference type="ARBA" id="ARBA00022524"/>
    </source>
</evidence>
<keyword evidence="10" id="KW-0946">Virion</keyword>
<evidence type="ECO:0000313" key="20">
    <source>
        <dbReference type="EMBL" id="AMB49042.1"/>
    </source>
</evidence>
<evidence type="ECO:0000256" key="17">
    <source>
        <dbReference type="ARBA" id="ARBA00023296"/>
    </source>
</evidence>
<dbReference type="GO" id="GO:0044167">
    <property type="term" value="C:host cell endoplasmic reticulum membrane"/>
    <property type="evidence" value="ECO:0007669"/>
    <property type="project" value="UniProtKB-SubCell"/>
</dbReference>
<evidence type="ECO:0000256" key="9">
    <source>
        <dbReference type="ARBA" id="ARBA00022707"/>
    </source>
</evidence>
<dbReference type="GO" id="GO:0046718">
    <property type="term" value="P:symbiont entry into host cell"/>
    <property type="evidence" value="ECO:0007669"/>
    <property type="project" value="UniProtKB-KW"/>
</dbReference>
<keyword evidence="12" id="KW-0426">Late protein</keyword>
<evidence type="ECO:0000256" key="3">
    <source>
        <dbReference type="ARBA" id="ARBA00004625"/>
    </source>
</evidence>
<evidence type="ECO:0000256" key="11">
    <source>
        <dbReference type="ARBA" id="ARBA00022870"/>
    </source>
</evidence>
<keyword evidence="14" id="KW-0472">Membrane</keyword>
<dbReference type="EMBL" id="KU533635">
    <property type="protein sequence ID" value="AMB49042.1"/>
    <property type="molecule type" value="Genomic_DNA"/>
</dbReference>
<evidence type="ECO:0000256" key="2">
    <source>
        <dbReference type="ARBA" id="ARBA00004328"/>
    </source>
</evidence>
<comment type="similarity">
    <text evidence="4">Belongs to the polyomaviruses capsid protein VP2 family.</text>
</comment>
<keyword evidence="21" id="KW-1185">Reference proteome</keyword>
<keyword evidence="7" id="KW-0167">Capsid protein</keyword>
<evidence type="ECO:0000256" key="16">
    <source>
        <dbReference type="ARBA" id="ARBA00023288"/>
    </source>
</evidence>
<dbReference type="EMBL" id="JQ178241">
    <property type="protein sequence ID" value="AFP58021.1"/>
    <property type="molecule type" value="Genomic_DNA"/>
</dbReference>